<name>A0A7X0Y197_9LIST</name>
<feature type="domain" description="M23ase beta-sheet core" evidence="2">
    <location>
        <begin position="1340"/>
        <end position="1434"/>
    </location>
</feature>
<evidence type="ECO:0000313" key="3">
    <source>
        <dbReference type="EMBL" id="MBC1935176.1"/>
    </source>
</evidence>
<dbReference type="InterPro" id="IPR011055">
    <property type="entry name" value="Dup_hybrid_motif"/>
</dbReference>
<evidence type="ECO:0000313" key="4">
    <source>
        <dbReference type="Proteomes" id="UP000535908"/>
    </source>
</evidence>
<protein>
    <submittedName>
        <fullName evidence="3">Peptidoglycan DD-metalloendopeptidase family protein</fullName>
    </submittedName>
</protein>
<proteinExistence type="predicted"/>
<dbReference type="PANTHER" id="PTHR21666:SF270">
    <property type="entry name" value="MUREIN HYDROLASE ACTIVATOR ENVC"/>
    <property type="match status" value="1"/>
</dbReference>
<feature type="region of interest" description="Disordered" evidence="1">
    <location>
        <begin position="1114"/>
        <end position="1146"/>
    </location>
</feature>
<evidence type="ECO:0000256" key="1">
    <source>
        <dbReference type="SAM" id="MobiDB-lite"/>
    </source>
</evidence>
<comment type="caution">
    <text evidence="3">The sequence shown here is derived from an EMBL/GenBank/DDBJ whole genome shotgun (WGS) entry which is preliminary data.</text>
</comment>
<dbReference type="InterPro" id="IPR016047">
    <property type="entry name" value="M23ase_b-sheet_dom"/>
</dbReference>
<dbReference type="InterPro" id="IPR050570">
    <property type="entry name" value="Cell_wall_metabolism_enzyme"/>
</dbReference>
<feature type="region of interest" description="Disordered" evidence="1">
    <location>
        <begin position="1425"/>
        <end position="1451"/>
    </location>
</feature>
<sequence length="1559" mass="164164">MAGALRKTTIEIDWKINNKMLQEANNETDSMIKRAGEAEKSYTKTNKAIDGTTSAIKTQNSAVGKATGEVVQFQGKAKHAFDTTTKGAKEAQSNVVHMENAFDKSKKSAVNMGKDTKNALNNAKESTNGLKNKFGELDQGVSNMASKAVRGLNLVKTAVFAIGTGAVVSAGKKVFELASDTNESLNKVEVAFGKNADSVKKWSKTTLDNIGLARGTALDLAATYGDMSTSMGLSTQEADKMSTSMVDLAGDLASFKNIGIDRANTALNGVFTGETEALKSLGIVMTQTNLEQFAMSSGALKTGKDQLAASKNALAREKAQKQLNTAIKEHGKNSLEAREAQLKLTEVEKKSNTQTQASLKSLSQAELVRLRYNYVMNATKNSHHDFANTSDQAANASRVFSESLKELGSNAGQYLLPIFTPAIIKASNFIKKMSDIPGTMKKLSEEAGPTIEGAKDLLGSIGETLKEDVIPTAKDFALAIGPAALDAGAASLKAIGWTFKTFISPPLREIREFVEKHPEGMKNTAKFAGIGLTAFLGFKVVTGIFTKTQTSVERLINAIKRIGPATTAASVQSSAAVEAMDTTVNAKKTQTAVTPSVSGGGKLAKTGGLFSKATKGIRGMGAVGKLAGGVGVIGVGLSAIDLLGMNKSNAGNKVGSFGGSVGGMAGGAAIGTLIAPGVGTAIGGAIGAFAGSALGKKLGSYLQKEGPEILKKFKAGWKGLSAFAAEHPIIGAPVNYINKHIETYKKGAKQIKKIWDEASAALIPDKTNVSGKGVSKNTAKQVNSYVDADNKMASEFQYKMYSGEKTSAKENATVNKSYDSQASKIVSAYDKKEQKSAKNIDFFQQSGVMSNSDAKSAKNRTKEFYNIGKADAKKNASELKRINNQMYKEQESATQMYEKRINAIKAKAKKEGRVLTSKENAEITRLENTSNAHRKSIYTRYEGQISAIQKKQQREAVTSMSRSAKEQKLILGKLQDDSGKISAKQAADVVKNSKKAKDGAVKEANSKYTSVIKKAEEEYYVNGSISKQQYEKIVGNAKKTRDEAVQKATDMHNGVVDQAKKQAAGHASQVDWEKGQVLGIWDNIKIGLSKAVNWVTSGVNSVLKFFKIKEIPPWNPSGSGGGGSSSGSGSSSRLSGGGKQSGSLAMNYTGSNSASGQIMAGEEGIEIAYDKANAKARILGANGPEITYVNPGTKILNHTDSKKVLSGGLGAGKVLPGFAKGNSKIGDFVSASVEKVQAAGGAIRDGASTMWDWMSDPVSKVKALITKNNPFGGDGVQALGSGIFKHFGTGVMDYVKNKIGDYMSAGLGPSSGGTFGPRFGSPFRFTSGYGPRVVFGKSEFHKGVDYGAPTGTPLPAQYSGVVSHAGSGGGFGNLVKIKVAQGVETLYGHLSKILTSNGAIVRAGQTIGLVGSTGRSTGPHVHYQVNAGGSPVNPGSSIGGKKEPSSATSGDTAKIAEKKGLAFKNGGRPPVNKSVLVGEEGPELFETDSPGTIHTASQTRDLLSNRKGNGEVHYHFDPQISITVQGSNTDATGIASEVKGALYEMFQQWIEQIEPGEVY</sequence>
<accession>A0A7X0Y197</accession>
<dbReference type="PANTHER" id="PTHR21666">
    <property type="entry name" value="PEPTIDASE-RELATED"/>
    <property type="match status" value="1"/>
</dbReference>
<reference evidence="3 4" key="1">
    <citation type="submission" date="2020-03" db="EMBL/GenBank/DDBJ databases">
        <title>Soil Listeria distribution.</title>
        <authorList>
            <person name="Liao J."/>
            <person name="Wiedmann M."/>
        </authorList>
    </citation>
    <scope>NUCLEOTIDE SEQUENCE [LARGE SCALE GENOMIC DNA]</scope>
    <source>
        <strain evidence="3 4">FSL L7-0741</strain>
    </source>
</reference>
<dbReference type="CDD" id="cd12797">
    <property type="entry name" value="M23_peptidase"/>
    <property type="match status" value="1"/>
</dbReference>
<dbReference type="Pfam" id="PF01551">
    <property type="entry name" value="Peptidase_M23"/>
    <property type="match status" value="1"/>
</dbReference>
<evidence type="ECO:0000259" key="2">
    <source>
        <dbReference type="Pfam" id="PF01551"/>
    </source>
</evidence>
<gene>
    <name evidence="3" type="ORF">HCA69_02275</name>
</gene>
<dbReference type="RefSeq" id="WP_185525359.1">
    <property type="nucleotide sequence ID" value="NZ_JAARWN010000001.1"/>
</dbReference>
<dbReference type="SUPFAM" id="SSF51261">
    <property type="entry name" value="Duplicated hybrid motif"/>
    <property type="match status" value="1"/>
</dbReference>
<dbReference type="GO" id="GO:0004222">
    <property type="term" value="F:metalloendopeptidase activity"/>
    <property type="evidence" value="ECO:0007669"/>
    <property type="project" value="TreeGrafter"/>
</dbReference>
<dbReference type="Proteomes" id="UP000535908">
    <property type="component" value="Unassembled WGS sequence"/>
</dbReference>
<dbReference type="EMBL" id="JAARWN010000001">
    <property type="protein sequence ID" value="MBC1935176.1"/>
    <property type="molecule type" value="Genomic_DNA"/>
</dbReference>
<dbReference type="Gene3D" id="2.70.70.10">
    <property type="entry name" value="Glucose Permease (Domain IIA)"/>
    <property type="match status" value="1"/>
</dbReference>
<organism evidence="3 4">
    <name type="scientific">Listeria grandensis</name>
    <dbReference type="NCBI Taxonomy" id="1494963"/>
    <lineage>
        <taxon>Bacteria</taxon>
        <taxon>Bacillati</taxon>
        <taxon>Bacillota</taxon>
        <taxon>Bacilli</taxon>
        <taxon>Bacillales</taxon>
        <taxon>Listeriaceae</taxon>
        <taxon>Listeria</taxon>
    </lineage>
</organism>